<evidence type="ECO:0000313" key="2">
    <source>
        <dbReference type="EMBL" id="EJK70398.1"/>
    </source>
</evidence>
<feature type="compositionally biased region" description="Low complexity" evidence="1">
    <location>
        <begin position="333"/>
        <end position="342"/>
    </location>
</feature>
<feature type="region of interest" description="Disordered" evidence="1">
    <location>
        <begin position="1"/>
        <end position="32"/>
    </location>
</feature>
<feature type="non-terminal residue" evidence="2">
    <location>
        <position position="1"/>
    </location>
</feature>
<accession>K0SVG2</accession>
<comment type="caution">
    <text evidence="2">The sequence shown here is derived from an EMBL/GenBank/DDBJ whole genome shotgun (WGS) entry which is preliminary data.</text>
</comment>
<dbReference type="AlphaFoldDB" id="K0SVG2"/>
<reference evidence="2 3" key="1">
    <citation type="journal article" date="2012" name="Genome Biol.">
        <title>Genome and low-iron response of an oceanic diatom adapted to chronic iron limitation.</title>
        <authorList>
            <person name="Lommer M."/>
            <person name="Specht M."/>
            <person name="Roy A.S."/>
            <person name="Kraemer L."/>
            <person name="Andreson R."/>
            <person name="Gutowska M.A."/>
            <person name="Wolf J."/>
            <person name="Bergner S.V."/>
            <person name="Schilhabel M.B."/>
            <person name="Klostermeier U.C."/>
            <person name="Beiko R.G."/>
            <person name="Rosenstiel P."/>
            <person name="Hippler M."/>
            <person name="Laroche J."/>
        </authorList>
    </citation>
    <scope>NUCLEOTIDE SEQUENCE [LARGE SCALE GENOMIC DNA]</scope>
    <source>
        <strain evidence="2 3">CCMP1005</strain>
    </source>
</reference>
<evidence type="ECO:0000256" key="1">
    <source>
        <dbReference type="SAM" id="MobiDB-lite"/>
    </source>
</evidence>
<proteinExistence type="predicted"/>
<gene>
    <name evidence="2" type="ORF">THAOC_08247</name>
</gene>
<organism evidence="2 3">
    <name type="scientific">Thalassiosira oceanica</name>
    <name type="common">Marine diatom</name>
    <dbReference type="NCBI Taxonomy" id="159749"/>
    <lineage>
        <taxon>Eukaryota</taxon>
        <taxon>Sar</taxon>
        <taxon>Stramenopiles</taxon>
        <taxon>Ochrophyta</taxon>
        <taxon>Bacillariophyta</taxon>
        <taxon>Coscinodiscophyceae</taxon>
        <taxon>Thalassiosirophycidae</taxon>
        <taxon>Thalassiosirales</taxon>
        <taxon>Thalassiosiraceae</taxon>
        <taxon>Thalassiosira</taxon>
    </lineage>
</organism>
<dbReference type="Proteomes" id="UP000266841">
    <property type="component" value="Unassembled WGS sequence"/>
</dbReference>
<name>K0SVG2_THAOC</name>
<feature type="compositionally biased region" description="Basic and acidic residues" evidence="1">
    <location>
        <begin position="362"/>
        <end position="374"/>
    </location>
</feature>
<sequence>DPSEGDALDPPGIYDSNATSGERGLEPIASTEISSLRTIEHSKIARSSRGIDPPSRAFFPIPDNGVIDGEGQLNILTLSGDSQQRQQQRSCLDPPIINIETVEDDTAKQSTRDHDLVTEPRLALWGLWSGLVRLVGSGLGLALLLASGWFIGLSLEPLHRNSIQQHFIMPSCPSSLGGNALEVQHLTLTMLFIAGGNLSGDANDLPPLQVNKPVALGANNTNGLPSETEIGPWAEDVLPTPINRSDLRTDETPANDDALYIDPSSTSLVDRVSEGDECVVEITTNANNTNELQWEAEDESIKEIEINEDELPKEIEIIDADESLQEIEVDDGLPSLSSPSSLRTTTKPTNDDAICDDTSSMPDDRVSEGDERVVRSTPVNDDALLVSDPSSTSVVDRVSEGDERVVKLIYTAYTADCSLLPTSTSTMLAHDSEPEGDGNFFSSDSDGVYVPEREVYYMNGDRLQMMTANYRLMVFSLLQSVDDVEIPSADLQSGLPMSEFQVWSKVIRSCSLSLEVEADSHQPAIEFSRNRAIERPWDVRIRKFIHFFYQSTPNQLPTDTSLSADGASAFWGCSQHDKFKSASD</sequence>
<protein>
    <submittedName>
        <fullName evidence="2">Uncharacterized protein</fullName>
    </submittedName>
</protein>
<keyword evidence="3" id="KW-1185">Reference proteome</keyword>
<evidence type="ECO:0000313" key="3">
    <source>
        <dbReference type="Proteomes" id="UP000266841"/>
    </source>
</evidence>
<feature type="region of interest" description="Disordered" evidence="1">
    <location>
        <begin position="331"/>
        <end position="374"/>
    </location>
</feature>
<dbReference type="EMBL" id="AGNL01008591">
    <property type="protein sequence ID" value="EJK70398.1"/>
    <property type="molecule type" value="Genomic_DNA"/>
</dbReference>